<comment type="catalytic activity">
    <reaction evidence="10 11">
        <text>L-arginyl-[protein] + NAD(+) = N(omega)-(ADP-D-ribosyl)-L-arginyl-[protein] + nicotinamide + H(+)</text>
        <dbReference type="Rhea" id="RHEA:19149"/>
        <dbReference type="Rhea" id="RHEA-COMP:10532"/>
        <dbReference type="Rhea" id="RHEA-COMP:15087"/>
        <dbReference type="ChEBI" id="CHEBI:15378"/>
        <dbReference type="ChEBI" id="CHEBI:17154"/>
        <dbReference type="ChEBI" id="CHEBI:29965"/>
        <dbReference type="ChEBI" id="CHEBI:57540"/>
        <dbReference type="ChEBI" id="CHEBI:142554"/>
        <dbReference type="EC" id="2.4.2.31"/>
    </reaction>
</comment>
<keyword evidence="6 11" id="KW-0808">Transferase</keyword>
<reference evidence="12" key="2">
    <citation type="submission" date="2025-09" db="UniProtKB">
        <authorList>
            <consortium name="Ensembl"/>
        </authorList>
    </citation>
    <scope>IDENTIFICATION</scope>
</reference>
<evidence type="ECO:0000256" key="2">
    <source>
        <dbReference type="ARBA" id="ARBA00009558"/>
    </source>
</evidence>
<keyword evidence="3" id="KW-0964">Secreted</keyword>
<evidence type="ECO:0000313" key="12">
    <source>
        <dbReference type="Ensembl" id="ENSCVAP00000002127.1"/>
    </source>
</evidence>
<evidence type="ECO:0000256" key="3">
    <source>
        <dbReference type="ARBA" id="ARBA00022525"/>
    </source>
</evidence>
<dbReference type="GO" id="GO:0090729">
    <property type="term" value="F:toxin activity"/>
    <property type="evidence" value="ECO:0007669"/>
    <property type="project" value="UniProtKB-KW"/>
</dbReference>
<dbReference type="KEGG" id="cvg:107091118"/>
<evidence type="ECO:0000313" key="13">
    <source>
        <dbReference type="Proteomes" id="UP000265020"/>
    </source>
</evidence>
<evidence type="ECO:0000256" key="11">
    <source>
        <dbReference type="RuleBase" id="RU361228"/>
    </source>
</evidence>
<keyword evidence="13" id="KW-1185">Reference proteome</keyword>
<dbReference type="Proteomes" id="UP000265020">
    <property type="component" value="Unassembled WGS sequence"/>
</dbReference>
<comment type="similarity">
    <text evidence="2 11">Belongs to the Arg-specific ADP-ribosyltransferase family.</text>
</comment>
<dbReference type="PANTHER" id="PTHR10339">
    <property type="entry name" value="ADP-RIBOSYLTRANSFERASE"/>
    <property type="match status" value="1"/>
</dbReference>
<dbReference type="OMA" id="YYDLFED"/>
<name>A0A3Q2CBI3_CYPVA</name>
<sequence length="302" mass="34398">MLSWERIRLVLLTGLSFYSQVNLSTSKLLNASSAVIDDLYNGCREEAMKKFNPDVLQQELGKSEKLQEAWNKWEKEKTKLNCSSKIPGGNKEHTSALSVFYYYRGTNFIKELNNAVEMMMTNITTYENDFHFKALHFLLMDSMKLLKPKECKEVYLVQEEQIKQEPSSSVRFASFIVAETDLELIDYVDQVVLKIKTCFYVDLGDQLCQRYLGKILLSPAEVFTIETVAEKENSDGDEFTEVVLAHSALKGNHNCIMFSRDQDRGTRGENEDKALLEGSAADFSNNLFLPLLVALAMLSMCP</sequence>
<dbReference type="GO" id="GO:0005576">
    <property type="term" value="C:extracellular region"/>
    <property type="evidence" value="ECO:0007669"/>
    <property type="project" value="UniProtKB-SubCell"/>
</dbReference>
<dbReference type="SUPFAM" id="SSF56399">
    <property type="entry name" value="ADP-ribosylation"/>
    <property type="match status" value="1"/>
</dbReference>
<dbReference type="GeneTree" id="ENSGT00940000173396"/>
<dbReference type="PANTHER" id="PTHR10339:SF25">
    <property type="entry name" value="SECRETED EXOENZYME S"/>
    <property type="match status" value="1"/>
</dbReference>
<dbReference type="RefSeq" id="XP_015240356.1">
    <property type="nucleotide sequence ID" value="XM_015384870.1"/>
</dbReference>
<dbReference type="InterPro" id="IPR050999">
    <property type="entry name" value="ADP-ribosyltransferase_ARG"/>
</dbReference>
<dbReference type="Pfam" id="PF01129">
    <property type="entry name" value="ART"/>
    <property type="match status" value="1"/>
</dbReference>
<keyword evidence="8 11" id="KW-0521">NADP</keyword>
<reference evidence="12" key="1">
    <citation type="submission" date="2025-08" db="UniProtKB">
        <authorList>
            <consortium name="Ensembl"/>
        </authorList>
    </citation>
    <scope>IDENTIFICATION</scope>
</reference>
<organism evidence="12 13">
    <name type="scientific">Cyprinodon variegatus</name>
    <name type="common">Sheepshead minnow</name>
    <dbReference type="NCBI Taxonomy" id="28743"/>
    <lineage>
        <taxon>Eukaryota</taxon>
        <taxon>Metazoa</taxon>
        <taxon>Chordata</taxon>
        <taxon>Craniata</taxon>
        <taxon>Vertebrata</taxon>
        <taxon>Euteleostomi</taxon>
        <taxon>Actinopterygii</taxon>
        <taxon>Neopterygii</taxon>
        <taxon>Teleostei</taxon>
        <taxon>Neoteleostei</taxon>
        <taxon>Acanthomorphata</taxon>
        <taxon>Ovalentaria</taxon>
        <taxon>Atherinomorphae</taxon>
        <taxon>Cyprinodontiformes</taxon>
        <taxon>Cyprinodontidae</taxon>
        <taxon>Cyprinodon</taxon>
    </lineage>
</organism>
<keyword evidence="4" id="KW-0800">Toxin</keyword>
<evidence type="ECO:0000256" key="9">
    <source>
        <dbReference type="ARBA" id="ARBA00023026"/>
    </source>
</evidence>
<evidence type="ECO:0000256" key="6">
    <source>
        <dbReference type="ARBA" id="ARBA00022679"/>
    </source>
</evidence>
<evidence type="ECO:0000256" key="4">
    <source>
        <dbReference type="ARBA" id="ARBA00022656"/>
    </source>
</evidence>
<dbReference type="InterPro" id="IPR000768">
    <property type="entry name" value="ART"/>
</dbReference>
<dbReference type="PRINTS" id="PR00970">
    <property type="entry name" value="RIBTRNSFRASE"/>
</dbReference>
<evidence type="ECO:0000256" key="1">
    <source>
        <dbReference type="ARBA" id="ARBA00004613"/>
    </source>
</evidence>
<dbReference type="Ensembl" id="ENSCVAT00000012249.1">
    <property type="protein sequence ID" value="ENSCVAP00000002127.1"/>
    <property type="gene ID" value="ENSCVAG00000003189.1"/>
</dbReference>
<evidence type="ECO:0000256" key="7">
    <source>
        <dbReference type="ARBA" id="ARBA00022695"/>
    </source>
</evidence>
<dbReference type="GeneID" id="107091118"/>
<keyword evidence="5 11" id="KW-0328">Glycosyltransferase</keyword>
<dbReference type="GO" id="GO:0003950">
    <property type="term" value="F:NAD+ poly-ADP-ribosyltransferase activity"/>
    <property type="evidence" value="ECO:0007669"/>
    <property type="project" value="TreeGrafter"/>
</dbReference>
<dbReference type="Gene3D" id="3.90.176.10">
    <property type="entry name" value="Toxin ADP-ribosyltransferase, Chain A, domain 1"/>
    <property type="match status" value="1"/>
</dbReference>
<accession>A0A3Q2CBI3</accession>
<protein>
    <recommendedName>
        <fullName evidence="11">NAD(P)(+)--arginine ADP-ribosyltransferase</fullName>
        <ecNumber evidence="11">2.4.2.31</ecNumber>
    </recommendedName>
    <alternativeName>
        <fullName evidence="11">Mono(ADP-ribosyl)transferase</fullName>
    </alternativeName>
</protein>
<evidence type="ECO:0000256" key="5">
    <source>
        <dbReference type="ARBA" id="ARBA00022676"/>
    </source>
</evidence>
<proteinExistence type="inferred from homology"/>
<evidence type="ECO:0000256" key="10">
    <source>
        <dbReference type="ARBA" id="ARBA00047597"/>
    </source>
</evidence>
<keyword evidence="11" id="KW-0520">NAD</keyword>
<keyword evidence="9" id="KW-0843">Virulence</keyword>
<keyword evidence="7" id="KW-0548">Nucleotidyltransferase</keyword>
<dbReference type="AlphaFoldDB" id="A0A3Q2CBI3"/>
<dbReference type="GO" id="GO:0106274">
    <property type="term" value="F:NAD+-protein-arginine ADP-ribosyltransferase activity"/>
    <property type="evidence" value="ECO:0007669"/>
    <property type="project" value="UniProtKB-EC"/>
</dbReference>
<dbReference type="GO" id="GO:0016779">
    <property type="term" value="F:nucleotidyltransferase activity"/>
    <property type="evidence" value="ECO:0007669"/>
    <property type="project" value="UniProtKB-KW"/>
</dbReference>
<evidence type="ECO:0000256" key="8">
    <source>
        <dbReference type="ARBA" id="ARBA00022857"/>
    </source>
</evidence>
<dbReference type="EC" id="2.4.2.31" evidence="11"/>
<dbReference type="OrthoDB" id="423533at2759"/>
<comment type="subcellular location">
    <subcellularLocation>
        <location evidence="1">Secreted</location>
    </subcellularLocation>
</comment>